<dbReference type="GO" id="GO:0009247">
    <property type="term" value="P:glycolipid biosynthetic process"/>
    <property type="evidence" value="ECO:0007669"/>
    <property type="project" value="InterPro"/>
</dbReference>
<reference evidence="7 8" key="1">
    <citation type="journal article" date="2016" name="Nat. Commun.">
        <title>Thousands of microbial genomes shed light on interconnected biogeochemical processes in an aquifer system.</title>
        <authorList>
            <person name="Anantharaman K."/>
            <person name="Brown C.T."/>
            <person name="Hug L.A."/>
            <person name="Sharon I."/>
            <person name="Castelle C.J."/>
            <person name="Probst A.J."/>
            <person name="Thomas B.C."/>
            <person name="Singh A."/>
            <person name="Wilkins M.J."/>
            <person name="Karaoz U."/>
            <person name="Brodie E.L."/>
            <person name="Williams K.H."/>
            <person name="Hubbard S.S."/>
            <person name="Banfield J.F."/>
        </authorList>
    </citation>
    <scope>NUCLEOTIDE SEQUENCE [LARGE SCALE GENOMIC DNA]</scope>
</reference>
<proteinExistence type="inferred from homology"/>
<dbReference type="AlphaFoldDB" id="A0A1F5NS25"/>
<dbReference type="GO" id="GO:0016758">
    <property type="term" value="F:hexosyltransferase activity"/>
    <property type="evidence" value="ECO:0007669"/>
    <property type="project" value="InterPro"/>
</dbReference>
<evidence type="ECO:0000313" key="7">
    <source>
        <dbReference type="EMBL" id="OGE80471.1"/>
    </source>
</evidence>
<name>A0A1F5NS25_9BACT</name>
<accession>A0A1F5NS25</accession>
<evidence type="ECO:0000256" key="2">
    <source>
        <dbReference type="ARBA" id="ARBA00006962"/>
    </source>
</evidence>
<dbReference type="GO" id="GO:0016020">
    <property type="term" value="C:membrane"/>
    <property type="evidence" value="ECO:0007669"/>
    <property type="project" value="UniProtKB-SubCell"/>
</dbReference>
<evidence type="ECO:0008006" key="9">
    <source>
        <dbReference type="Google" id="ProtNLM"/>
    </source>
</evidence>
<dbReference type="PANTHER" id="PTHR43025:SF3">
    <property type="entry name" value="MONOGALACTOSYLDIACYLGLYCEROL SYNTHASE 1, CHLOROPLASTIC"/>
    <property type="match status" value="1"/>
</dbReference>
<dbReference type="Proteomes" id="UP000176233">
    <property type="component" value="Unassembled WGS sequence"/>
</dbReference>
<evidence type="ECO:0000256" key="3">
    <source>
        <dbReference type="ARBA" id="ARBA00022676"/>
    </source>
</evidence>
<keyword evidence="3" id="KW-0328">Glycosyltransferase</keyword>
<dbReference type="InterPro" id="IPR007235">
    <property type="entry name" value="Glyco_trans_28_C"/>
</dbReference>
<comment type="subcellular location">
    <subcellularLocation>
        <location evidence="1">Membrane</location>
    </subcellularLocation>
</comment>
<comment type="caution">
    <text evidence="7">The sequence shown here is derived from an EMBL/GenBank/DDBJ whole genome shotgun (WGS) entry which is preliminary data.</text>
</comment>
<organism evidence="7 8">
    <name type="scientific">Candidatus Doudnabacteria bacterium RIFCSPHIGHO2_01_FULL_45_18</name>
    <dbReference type="NCBI Taxonomy" id="1817823"/>
    <lineage>
        <taxon>Bacteria</taxon>
        <taxon>Candidatus Doudnaibacteriota</taxon>
    </lineage>
</organism>
<evidence type="ECO:0000256" key="1">
    <source>
        <dbReference type="ARBA" id="ARBA00004370"/>
    </source>
</evidence>
<dbReference type="EMBL" id="MFEJ01000011">
    <property type="protein sequence ID" value="OGE80471.1"/>
    <property type="molecule type" value="Genomic_DNA"/>
</dbReference>
<protein>
    <recommendedName>
        <fullName evidence="9">Glycosyl transferase family 28 C-terminal domain-containing protein</fullName>
    </recommendedName>
</protein>
<gene>
    <name evidence="7" type="ORF">A2660_01255</name>
</gene>
<dbReference type="Gene3D" id="3.40.50.2000">
    <property type="entry name" value="Glycogen Phosphorylase B"/>
    <property type="match status" value="2"/>
</dbReference>
<dbReference type="InterPro" id="IPR009695">
    <property type="entry name" value="Diacylglyc_glucosyltr_N"/>
</dbReference>
<evidence type="ECO:0000256" key="4">
    <source>
        <dbReference type="ARBA" id="ARBA00022679"/>
    </source>
</evidence>
<keyword evidence="4" id="KW-0808">Transferase</keyword>
<feature type="domain" description="Glycosyl transferase family 28 C-terminal" evidence="5">
    <location>
        <begin position="206"/>
        <end position="301"/>
    </location>
</feature>
<dbReference type="SUPFAM" id="SSF53756">
    <property type="entry name" value="UDP-Glycosyltransferase/glycogen phosphorylase"/>
    <property type="match status" value="1"/>
</dbReference>
<dbReference type="PANTHER" id="PTHR43025">
    <property type="entry name" value="MONOGALACTOSYLDIACYLGLYCEROL SYNTHASE"/>
    <property type="match status" value="1"/>
</dbReference>
<comment type="similarity">
    <text evidence="2">Belongs to the glycosyltransferase 28 family.</text>
</comment>
<evidence type="ECO:0000259" key="6">
    <source>
        <dbReference type="Pfam" id="PF06925"/>
    </source>
</evidence>
<sequence length="389" mass="43109">MSKTKILVLCTAVGYGIKATADNVAEQLSKTGNFEVKVETIEKVESGMASFAVIKIYLALLDKISPLWGWLYNSQVILWLSLPLRKFAASFKSKNVLQILRDFQPAIVISTQTVPSGIMAYLKSKGLYRGKLVIVFSDYHLHRFWLYDEADLYICNIPEQVTQLKNLGINASKIRLTGTLIAEKFFNPISREQALDQLGLLKSMPVVLMGGAGRARASNKEIFLQLLRSPRSFQVVVICGKNEQLKQELSQIAAPSPHPVKILGYVDNMEVLMSAADVLIYKTGGPSMAEAVVKKLPMILTDIRPGHELINLNYLVSRGIAKYARIPREASAMAEQVLDGQIRFDHAANFTKIVKPKDSVSLIVAIESVSSELEGLKVSHYQDLTAQSL</sequence>
<evidence type="ECO:0000313" key="8">
    <source>
        <dbReference type="Proteomes" id="UP000176233"/>
    </source>
</evidence>
<dbReference type="Pfam" id="PF06925">
    <property type="entry name" value="MGDG_synth"/>
    <property type="match status" value="1"/>
</dbReference>
<dbReference type="Pfam" id="PF04101">
    <property type="entry name" value="Glyco_tran_28_C"/>
    <property type="match status" value="1"/>
</dbReference>
<feature type="domain" description="Diacylglycerol glucosyltransferase N-terminal" evidence="6">
    <location>
        <begin position="33"/>
        <end position="179"/>
    </location>
</feature>
<evidence type="ECO:0000259" key="5">
    <source>
        <dbReference type="Pfam" id="PF04101"/>
    </source>
</evidence>
<dbReference type="InterPro" id="IPR050519">
    <property type="entry name" value="Glycosyltransf_28_UgtP"/>
</dbReference>